<dbReference type="InterPro" id="IPR013424">
    <property type="entry name" value="Ice-binding_C"/>
</dbReference>
<dbReference type="AlphaFoldDB" id="A0A0F9I161"/>
<dbReference type="EMBL" id="LAZR01022655">
    <property type="protein sequence ID" value="KKL81122.1"/>
    <property type="molecule type" value="Genomic_DNA"/>
</dbReference>
<dbReference type="NCBIfam" id="TIGR02595">
    <property type="entry name" value="PEP_CTERM"/>
    <property type="match status" value="1"/>
</dbReference>
<sequence>MKDVIISIIVVYGLSFCALEAEATLITIEIEAVVDSVEDSGDGDGYLEGNIEVGDIIIGTYIYDSDMPYTILPEYGHWYTHTESPYGMFLSVGDVQFETDPENVNFTIGVKDDCQGAFDTYYDEFRATSYNNLPLDTGISVSLIEWELLDFSTQALSNMDLPLTAPILADWDFNRLSISGETNSFRIDSHVTSAVPEPGTIVLLGIGGLMLARRNRRG</sequence>
<reference evidence="2" key="1">
    <citation type="journal article" date="2015" name="Nature">
        <title>Complex archaea that bridge the gap between prokaryotes and eukaryotes.</title>
        <authorList>
            <person name="Spang A."/>
            <person name="Saw J.H."/>
            <person name="Jorgensen S.L."/>
            <person name="Zaremba-Niedzwiedzka K."/>
            <person name="Martijn J."/>
            <person name="Lind A.E."/>
            <person name="van Eijk R."/>
            <person name="Schleper C."/>
            <person name="Guy L."/>
            <person name="Ettema T.J."/>
        </authorList>
    </citation>
    <scope>NUCLEOTIDE SEQUENCE</scope>
</reference>
<proteinExistence type="predicted"/>
<name>A0A0F9I161_9ZZZZ</name>
<dbReference type="Pfam" id="PF07589">
    <property type="entry name" value="PEP-CTERM"/>
    <property type="match status" value="1"/>
</dbReference>
<gene>
    <name evidence="2" type="ORF">LCGC14_1997910</name>
</gene>
<organism evidence="2">
    <name type="scientific">marine sediment metagenome</name>
    <dbReference type="NCBI Taxonomy" id="412755"/>
    <lineage>
        <taxon>unclassified sequences</taxon>
        <taxon>metagenomes</taxon>
        <taxon>ecological metagenomes</taxon>
    </lineage>
</organism>
<feature type="domain" description="Ice-binding protein C-terminal" evidence="1">
    <location>
        <begin position="194"/>
        <end position="217"/>
    </location>
</feature>
<evidence type="ECO:0000259" key="1">
    <source>
        <dbReference type="Pfam" id="PF07589"/>
    </source>
</evidence>
<protein>
    <recommendedName>
        <fullName evidence="1">Ice-binding protein C-terminal domain-containing protein</fullName>
    </recommendedName>
</protein>
<evidence type="ECO:0000313" key="2">
    <source>
        <dbReference type="EMBL" id="KKL81122.1"/>
    </source>
</evidence>
<accession>A0A0F9I161</accession>
<comment type="caution">
    <text evidence="2">The sequence shown here is derived from an EMBL/GenBank/DDBJ whole genome shotgun (WGS) entry which is preliminary data.</text>
</comment>